<dbReference type="AlphaFoldDB" id="A0A4R0EFB3"/>
<evidence type="ECO:0000313" key="1">
    <source>
        <dbReference type="EMBL" id="TCB54811.1"/>
    </source>
</evidence>
<name>A0A4R0EFB3_9GAMM</name>
<evidence type="ECO:0000313" key="2">
    <source>
        <dbReference type="Proteomes" id="UP000291380"/>
    </source>
</evidence>
<sequence length="25" mass="3050">MLTDQHWLKLKSIVHNFGIYLKHNL</sequence>
<accession>A0A4R0EFB3</accession>
<dbReference type="EMBL" id="SJOA01000031">
    <property type="protein sequence ID" value="TCB54811.1"/>
    <property type="molecule type" value="Genomic_DNA"/>
</dbReference>
<organism evidence="1 2">
    <name type="scientific">Acinetobacter terrae</name>
    <dbReference type="NCBI Taxonomy" id="2731247"/>
    <lineage>
        <taxon>Bacteria</taxon>
        <taxon>Pseudomonadati</taxon>
        <taxon>Pseudomonadota</taxon>
        <taxon>Gammaproteobacteria</taxon>
        <taxon>Moraxellales</taxon>
        <taxon>Moraxellaceae</taxon>
        <taxon>Acinetobacter</taxon>
        <taxon>Acinetobacter Taxon 24</taxon>
    </lineage>
</organism>
<dbReference type="Proteomes" id="UP000291380">
    <property type="component" value="Unassembled WGS sequence"/>
</dbReference>
<gene>
    <name evidence="1" type="ORF">E0H85_15855</name>
</gene>
<feature type="non-terminal residue" evidence="1">
    <location>
        <position position="25"/>
    </location>
</feature>
<protein>
    <submittedName>
        <fullName evidence="1">IS5/IS1182 family transposase</fullName>
    </submittedName>
</protein>
<proteinExistence type="predicted"/>
<comment type="caution">
    <text evidence="1">The sequence shown here is derived from an EMBL/GenBank/DDBJ whole genome shotgun (WGS) entry which is preliminary data.</text>
</comment>
<reference evidence="1 2" key="1">
    <citation type="submission" date="2019-02" db="EMBL/GenBank/DDBJ databases">
        <title>High diversity of culturable Acinetobacter species in natural soil and water ecosystems.</title>
        <authorList>
            <person name="Radolfova-Krizova L."/>
            <person name="Nemec A."/>
        </authorList>
    </citation>
    <scope>NUCLEOTIDE SEQUENCE [LARGE SCALE GENOMIC DNA]</scope>
    <source>
        <strain evidence="1 2">ANC 4281</strain>
    </source>
</reference>